<evidence type="ECO:0000313" key="1">
    <source>
        <dbReference type="EMBL" id="BBM63138.1"/>
    </source>
</evidence>
<dbReference type="RefSeq" id="WP_171841103.1">
    <property type="nucleotide sequence ID" value="NZ_AP014857.1"/>
</dbReference>
<dbReference type="AlphaFoldDB" id="A0A5A4U9J1"/>
<organism evidence="1">
    <name type="scientific">Escherichia albertii</name>
    <dbReference type="NCBI Taxonomy" id="208962"/>
    <lineage>
        <taxon>Bacteria</taxon>
        <taxon>Pseudomonadati</taxon>
        <taxon>Pseudomonadota</taxon>
        <taxon>Gammaproteobacteria</taxon>
        <taxon>Enterobacterales</taxon>
        <taxon>Enterobacteriaceae</taxon>
        <taxon>Escherichia</taxon>
    </lineage>
</organism>
<gene>
    <name evidence="1" type="primary">wzy</name>
</gene>
<dbReference type="EMBL" id="LC494355">
    <property type="protein sequence ID" value="BBM63138.1"/>
    <property type="molecule type" value="Genomic_DNA"/>
</dbReference>
<dbReference type="InterPro" id="IPR049458">
    <property type="entry name" value="EpsG-like"/>
</dbReference>
<reference evidence="1" key="1">
    <citation type="submission" date="2019-07" db="EMBL/GenBank/DDBJ databases">
        <title>Overview of O-antigen diversity of Escherichia albertii, an emerging enteropathogen; genetic structure, serology, and development of O-genotyping method.</title>
        <authorList>
            <person name="Ooka T."/>
            <person name="Seto K."/>
            <person name="Ogura Y."/>
            <person name="Iguchi A."/>
            <person name="Imura N."/>
            <person name="Honda M."/>
            <person name="Etoh Y."/>
            <person name="Ikeda T."/>
            <person name="Sugitani W."/>
            <person name="Konno T."/>
            <person name="Kawano K."/>
            <person name="Kudo Y."/>
            <person name="Murakami K."/>
            <person name="Hayashi T."/>
            <person name="Nishi J."/>
        </authorList>
    </citation>
    <scope>NUCLEOTIDE SEQUENCE</scope>
    <source>
        <strain evidence="1">EC06-170</strain>
    </source>
</reference>
<proteinExistence type="predicted"/>
<protein>
    <submittedName>
        <fullName evidence="1">Predicted O-antigen polymerase</fullName>
    </submittedName>
</protein>
<name>A0A5A4U9J1_ESCAL</name>
<dbReference type="Pfam" id="PF14897">
    <property type="entry name" value="EpsG"/>
    <property type="match status" value="1"/>
</dbReference>
<sequence length="335" mass="39592">MISLFAIFSLFLLASLRWKTGNDWTAYYDFYYDATTLSYQSQTYELGFRALVQLCRVLDFDYTGFLFTVTFLQLIGFYFVFLRTKTPALCILLFFSTYYLGYIGTIRQTIAISMCLISLNLYLNNKSKLSFLFVAVSFLFHFSSLVFLLIYFVPKKMKKISFYLLYLAVVIIFSIFIIPVLLDFVFIFFENLPLVKKLHDYYTIKSDLGDQASLIYLWYIKRIIMLFFFYILVRFFIPTYAYLFNLYLLGATIFFVFINVVPMLGLRGAEYFNVFEIILLSLTISSLRVNILSKLLIVLVISLPRLYTAVYNYHPELYIPYYSIFEKSDATRTMY</sequence>
<accession>A0A5A4U9J1</accession>